<keyword evidence="3" id="KW-0378">Hydrolase</keyword>
<evidence type="ECO:0000259" key="2">
    <source>
        <dbReference type="Pfam" id="PF01738"/>
    </source>
</evidence>
<gene>
    <name evidence="3" type="primary">clcD_2</name>
    <name evidence="3" type="ORF">ElP_34380</name>
</gene>
<dbReference type="InterPro" id="IPR002925">
    <property type="entry name" value="Dienelactn_hydro"/>
</dbReference>
<keyword evidence="1" id="KW-0732">Signal</keyword>
<dbReference type="OrthoDB" id="9771666at2"/>
<dbReference type="GO" id="GO:0008806">
    <property type="term" value="F:carboxymethylenebutenolidase activity"/>
    <property type="evidence" value="ECO:0007669"/>
    <property type="project" value="UniProtKB-EC"/>
</dbReference>
<dbReference type="AlphaFoldDB" id="A0A518H3V4"/>
<dbReference type="EMBL" id="CP036426">
    <property type="protein sequence ID" value="QDV35535.1"/>
    <property type="molecule type" value="Genomic_DNA"/>
</dbReference>
<proteinExistence type="predicted"/>
<organism evidence="3 4">
    <name type="scientific">Tautonia plasticadhaerens</name>
    <dbReference type="NCBI Taxonomy" id="2527974"/>
    <lineage>
        <taxon>Bacteria</taxon>
        <taxon>Pseudomonadati</taxon>
        <taxon>Planctomycetota</taxon>
        <taxon>Planctomycetia</taxon>
        <taxon>Isosphaerales</taxon>
        <taxon>Isosphaeraceae</taxon>
        <taxon>Tautonia</taxon>
    </lineage>
</organism>
<evidence type="ECO:0000313" key="4">
    <source>
        <dbReference type="Proteomes" id="UP000317835"/>
    </source>
</evidence>
<protein>
    <submittedName>
        <fullName evidence="3">Carboxymethylenebutenolidase</fullName>
        <ecNumber evidence="3">3.1.1.45</ecNumber>
    </submittedName>
</protein>
<dbReference type="RefSeq" id="WP_145271192.1">
    <property type="nucleotide sequence ID" value="NZ_CP036426.1"/>
</dbReference>
<dbReference type="EC" id="3.1.1.45" evidence="3"/>
<accession>A0A518H3V4</accession>
<keyword evidence="4" id="KW-1185">Reference proteome</keyword>
<dbReference type="PANTHER" id="PTHR46623:SF6">
    <property type="entry name" value="ALPHA_BETA-HYDROLASES SUPERFAMILY PROTEIN"/>
    <property type="match status" value="1"/>
</dbReference>
<feature type="chain" id="PRO_5021790260" evidence="1">
    <location>
        <begin position="23"/>
        <end position="270"/>
    </location>
</feature>
<feature type="domain" description="Dienelactone hydrolase" evidence="2">
    <location>
        <begin position="53"/>
        <end position="269"/>
    </location>
</feature>
<evidence type="ECO:0000256" key="1">
    <source>
        <dbReference type="SAM" id="SignalP"/>
    </source>
</evidence>
<dbReference type="SUPFAM" id="SSF53474">
    <property type="entry name" value="alpha/beta-Hydrolases"/>
    <property type="match status" value="1"/>
</dbReference>
<dbReference type="PANTHER" id="PTHR46623">
    <property type="entry name" value="CARBOXYMETHYLENEBUTENOLIDASE-RELATED"/>
    <property type="match status" value="1"/>
</dbReference>
<feature type="signal peptide" evidence="1">
    <location>
        <begin position="1"/>
        <end position="22"/>
    </location>
</feature>
<dbReference type="Gene3D" id="3.40.50.1820">
    <property type="entry name" value="alpha/beta hydrolase"/>
    <property type="match status" value="1"/>
</dbReference>
<evidence type="ECO:0000313" key="3">
    <source>
        <dbReference type="EMBL" id="QDV35535.1"/>
    </source>
</evidence>
<sequence length="270" mass="29188" precursor="true">MPRSPILLPALTCMLLAGPAAAQEADPNRERLEQSPRHHEFVRIDTEAGRSVRALVVYPEVDRPVPAVVVIHENRGLTDFERGVADELAESGYVAIAPDLLSQTGPNDGDTDSFASGDAAREGIYQLPPEQVTADLDAVVAYGRSLEATTDKVAVAGFCWGGGQAFRHATDKPEVAATFVFYGTAPEKEAMKEIGSPVYGFYGGDDFRITGQVPEVKQAMEAAGKVYEPVVYEGAGHGFVRAGAMPDADEANRRAREQAWERWKELLGKL</sequence>
<dbReference type="Proteomes" id="UP000317835">
    <property type="component" value="Chromosome"/>
</dbReference>
<dbReference type="InterPro" id="IPR051049">
    <property type="entry name" value="Dienelactone_hydrolase-like"/>
</dbReference>
<name>A0A518H3V4_9BACT</name>
<dbReference type="Pfam" id="PF01738">
    <property type="entry name" value="DLH"/>
    <property type="match status" value="1"/>
</dbReference>
<dbReference type="KEGG" id="tpla:ElP_34380"/>
<dbReference type="InterPro" id="IPR029058">
    <property type="entry name" value="AB_hydrolase_fold"/>
</dbReference>
<reference evidence="3 4" key="1">
    <citation type="submission" date="2019-02" db="EMBL/GenBank/DDBJ databases">
        <title>Deep-cultivation of Planctomycetes and their phenomic and genomic characterization uncovers novel biology.</title>
        <authorList>
            <person name="Wiegand S."/>
            <person name="Jogler M."/>
            <person name="Boedeker C."/>
            <person name="Pinto D."/>
            <person name="Vollmers J."/>
            <person name="Rivas-Marin E."/>
            <person name="Kohn T."/>
            <person name="Peeters S.H."/>
            <person name="Heuer A."/>
            <person name="Rast P."/>
            <person name="Oberbeckmann S."/>
            <person name="Bunk B."/>
            <person name="Jeske O."/>
            <person name="Meyerdierks A."/>
            <person name="Storesund J.E."/>
            <person name="Kallscheuer N."/>
            <person name="Luecker S."/>
            <person name="Lage O.M."/>
            <person name="Pohl T."/>
            <person name="Merkel B.J."/>
            <person name="Hornburger P."/>
            <person name="Mueller R.-W."/>
            <person name="Bruemmer F."/>
            <person name="Labrenz M."/>
            <person name="Spormann A.M."/>
            <person name="Op den Camp H."/>
            <person name="Overmann J."/>
            <person name="Amann R."/>
            <person name="Jetten M.S.M."/>
            <person name="Mascher T."/>
            <person name="Medema M.H."/>
            <person name="Devos D.P."/>
            <person name="Kaster A.-K."/>
            <person name="Ovreas L."/>
            <person name="Rohde M."/>
            <person name="Galperin M.Y."/>
            <person name="Jogler C."/>
        </authorList>
    </citation>
    <scope>NUCLEOTIDE SEQUENCE [LARGE SCALE GENOMIC DNA]</scope>
    <source>
        <strain evidence="3 4">ElP</strain>
    </source>
</reference>